<proteinExistence type="predicted"/>
<organism evidence="2 3">
    <name type="scientific">Polyangium fumosum</name>
    <dbReference type="NCBI Taxonomy" id="889272"/>
    <lineage>
        <taxon>Bacteria</taxon>
        <taxon>Pseudomonadati</taxon>
        <taxon>Myxococcota</taxon>
        <taxon>Polyangia</taxon>
        <taxon>Polyangiales</taxon>
        <taxon>Polyangiaceae</taxon>
        <taxon>Polyangium</taxon>
    </lineage>
</organism>
<protein>
    <recommendedName>
        <fullName evidence="4">Lipoprotein</fullName>
    </recommendedName>
</protein>
<evidence type="ECO:0008006" key="4">
    <source>
        <dbReference type="Google" id="ProtNLM"/>
    </source>
</evidence>
<feature type="signal peptide" evidence="1">
    <location>
        <begin position="1"/>
        <end position="25"/>
    </location>
</feature>
<feature type="chain" id="PRO_5020449917" description="Lipoprotein" evidence="1">
    <location>
        <begin position="26"/>
        <end position="116"/>
    </location>
</feature>
<dbReference type="Proteomes" id="UP000309215">
    <property type="component" value="Unassembled WGS sequence"/>
</dbReference>
<name>A0A4U1J9R8_9BACT</name>
<sequence length="116" mass="12747">MLKKILAGFGLALSLVACLGAPEEAATPEEGETGVAEQALRPSGSYRTYYSDASHTVAIGWYNMECDWRYDSSDGDFSNYYKEYRYDCAPPADPFLPSTKCWSCTTPTSCSLRACP</sequence>
<accession>A0A4U1J9R8</accession>
<gene>
    <name evidence="2" type="ORF">E8A74_21750</name>
</gene>
<dbReference type="PROSITE" id="PS51257">
    <property type="entry name" value="PROKAR_LIPOPROTEIN"/>
    <property type="match status" value="1"/>
</dbReference>
<dbReference type="AlphaFoldDB" id="A0A4U1J9R8"/>
<keyword evidence="1" id="KW-0732">Signal</keyword>
<keyword evidence="3" id="KW-1185">Reference proteome</keyword>
<evidence type="ECO:0000313" key="2">
    <source>
        <dbReference type="EMBL" id="TKD05168.1"/>
    </source>
</evidence>
<reference evidence="2 3" key="1">
    <citation type="submission" date="2019-04" db="EMBL/GenBank/DDBJ databases">
        <authorList>
            <person name="Li Y."/>
            <person name="Wang J."/>
        </authorList>
    </citation>
    <scope>NUCLEOTIDE SEQUENCE [LARGE SCALE GENOMIC DNA]</scope>
    <source>
        <strain evidence="2 3">DSM 14668</strain>
    </source>
</reference>
<dbReference type="RefSeq" id="WP_136930975.1">
    <property type="nucleotide sequence ID" value="NZ_SSMQ01000022.1"/>
</dbReference>
<dbReference type="EMBL" id="SSMQ01000022">
    <property type="protein sequence ID" value="TKD05168.1"/>
    <property type="molecule type" value="Genomic_DNA"/>
</dbReference>
<evidence type="ECO:0000256" key="1">
    <source>
        <dbReference type="SAM" id="SignalP"/>
    </source>
</evidence>
<comment type="caution">
    <text evidence="2">The sequence shown here is derived from an EMBL/GenBank/DDBJ whole genome shotgun (WGS) entry which is preliminary data.</text>
</comment>
<evidence type="ECO:0000313" key="3">
    <source>
        <dbReference type="Proteomes" id="UP000309215"/>
    </source>
</evidence>